<feature type="domain" description="HTH marR-type" evidence="1">
    <location>
        <begin position="41"/>
        <end position="143"/>
    </location>
</feature>
<organism evidence="2 3">
    <name type="scientific">Nocardia terpenica</name>
    <dbReference type="NCBI Taxonomy" id="455432"/>
    <lineage>
        <taxon>Bacteria</taxon>
        <taxon>Bacillati</taxon>
        <taxon>Actinomycetota</taxon>
        <taxon>Actinomycetes</taxon>
        <taxon>Mycobacteriales</taxon>
        <taxon>Nocardiaceae</taxon>
        <taxon>Nocardia</taxon>
    </lineage>
</organism>
<dbReference type="Proteomes" id="UP000500953">
    <property type="component" value="Chromosome"/>
</dbReference>
<dbReference type="GO" id="GO:0003700">
    <property type="term" value="F:DNA-binding transcription factor activity"/>
    <property type="evidence" value="ECO:0007669"/>
    <property type="project" value="InterPro"/>
</dbReference>
<gene>
    <name evidence="2" type="ORF">F6W96_13720</name>
</gene>
<evidence type="ECO:0000313" key="3">
    <source>
        <dbReference type="Proteomes" id="UP000500953"/>
    </source>
</evidence>
<sequence length="180" mass="20025">MTSLGCKRGREVTKWLNPVEQRAWRMLVALTTRLPAAMDTQLQRESGVTHFEYFVMALLSEEPGHRLQLSELAYKANASLSRLSHVVTKLERLGWAQREVLAGRRGAHAVLTDAGFRKVEEATPGYLEAVRGLVFDGLDDQRVQELLQLGEVLVSQLDAGLARGIGRTSGRPTERGDTEE</sequence>
<dbReference type="AlphaFoldDB" id="A0A6G9ZF55"/>
<protein>
    <submittedName>
        <fullName evidence="2">Transcriptional regulator</fullName>
    </submittedName>
</protein>
<name>A0A6G9ZF55_9NOCA</name>
<dbReference type="InterPro" id="IPR036390">
    <property type="entry name" value="WH_DNA-bd_sf"/>
</dbReference>
<dbReference type="InterPro" id="IPR000835">
    <property type="entry name" value="HTH_MarR-typ"/>
</dbReference>
<evidence type="ECO:0000313" key="2">
    <source>
        <dbReference type="EMBL" id="QIS24178.1"/>
    </source>
</evidence>
<evidence type="ECO:0000259" key="1">
    <source>
        <dbReference type="SMART" id="SM00347"/>
    </source>
</evidence>
<dbReference type="SMART" id="SM00347">
    <property type="entry name" value="HTH_MARR"/>
    <property type="match status" value="1"/>
</dbReference>
<dbReference type="Gene3D" id="1.10.10.10">
    <property type="entry name" value="Winged helix-like DNA-binding domain superfamily/Winged helix DNA-binding domain"/>
    <property type="match status" value="1"/>
</dbReference>
<proteinExistence type="predicted"/>
<dbReference type="SUPFAM" id="SSF46785">
    <property type="entry name" value="Winged helix' DNA-binding domain"/>
    <property type="match status" value="1"/>
</dbReference>
<reference evidence="2 3" key="1">
    <citation type="journal article" date="2019" name="ACS Chem. Biol.">
        <title>Identification and Mobilization of a Cryptic Antibiotic Biosynthesis Gene Locus from a Human-Pathogenic Nocardia Isolate.</title>
        <authorList>
            <person name="Herisse M."/>
            <person name="Ishida K."/>
            <person name="Porter J.L."/>
            <person name="Howden B."/>
            <person name="Hertweck C."/>
            <person name="Stinear T.P."/>
            <person name="Pidot S.J."/>
        </authorList>
    </citation>
    <scope>NUCLEOTIDE SEQUENCE [LARGE SCALE GENOMIC DNA]</scope>
    <source>
        <strain evidence="2 3">AUSMDU00012715</strain>
    </source>
</reference>
<dbReference type="InterPro" id="IPR036388">
    <property type="entry name" value="WH-like_DNA-bd_sf"/>
</dbReference>
<dbReference type="EMBL" id="CP046173">
    <property type="protein sequence ID" value="QIS24178.1"/>
    <property type="molecule type" value="Genomic_DNA"/>
</dbReference>
<accession>A0A6G9ZF55</accession>